<protein>
    <submittedName>
        <fullName evidence="1">Uncharacterized protein</fullName>
    </submittedName>
</protein>
<dbReference type="Proteomes" id="UP000286415">
    <property type="component" value="Unassembled WGS sequence"/>
</dbReference>
<sequence>YECVLHVPGGTVRRFLPNRPYLQKSPLTRIKQQSDGKIDQEDHSTKTLQYSRAMPRNCHVQTMINGWDFELLQDRLLKMTVRNRLWNYKRENQKGRAGA</sequence>
<name>A0A8T1MFV2_CLOSI</name>
<reference evidence="1 2" key="1">
    <citation type="journal article" date="2018" name="Biotechnol. Adv.">
        <title>Improved genomic resources and new bioinformatic workflow for the carcinogenic parasite Clonorchis sinensis: Biotechnological implications.</title>
        <authorList>
            <person name="Wang D."/>
            <person name="Korhonen P.K."/>
            <person name="Gasser R.B."/>
            <person name="Young N.D."/>
        </authorList>
    </citation>
    <scope>NUCLEOTIDE SEQUENCE [LARGE SCALE GENOMIC DNA]</scope>
    <source>
        <strain evidence="1">Cs-k2</strain>
    </source>
</reference>
<evidence type="ECO:0000313" key="2">
    <source>
        <dbReference type="Proteomes" id="UP000286415"/>
    </source>
</evidence>
<accession>A0A8T1MFV2</accession>
<dbReference type="EMBL" id="NIRI02000042">
    <property type="protein sequence ID" value="KAG5448294.1"/>
    <property type="molecule type" value="Genomic_DNA"/>
</dbReference>
<gene>
    <name evidence="1" type="ORF">CSKR_200718</name>
</gene>
<feature type="non-terminal residue" evidence="1">
    <location>
        <position position="1"/>
    </location>
</feature>
<organism evidence="1 2">
    <name type="scientific">Clonorchis sinensis</name>
    <name type="common">Chinese liver fluke</name>
    <dbReference type="NCBI Taxonomy" id="79923"/>
    <lineage>
        <taxon>Eukaryota</taxon>
        <taxon>Metazoa</taxon>
        <taxon>Spiralia</taxon>
        <taxon>Lophotrochozoa</taxon>
        <taxon>Platyhelminthes</taxon>
        <taxon>Trematoda</taxon>
        <taxon>Digenea</taxon>
        <taxon>Opisthorchiida</taxon>
        <taxon>Opisthorchiata</taxon>
        <taxon>Opisthorchiidae</taxon>
        <taxon>Clonorchis</taxon>
    </lineage>
</organism>
<proteinExistence type="predicted"/>
<reference evidence="1 2" key="2">
    <citation type="journal article" date="2021" name="Genomics">
        <title>High-quality reference genome for Clonorchis sinensis.</title>
        <authorList>
            <person name="Young N.D."/>
            <person name="Stroehlein A.J."/>
            <person name="Kinkar L."/>
            <person name="Wang T."/>
            <person name="Sohn W.M."/>
            <person name="Chang B.C.H."/>
            <person name="Kaur P."/>
            <person name="Weisz D."/>
            <person name="Dudchenko O."/>
            <person name="Aiden E.L."/>
            <person name="Korhonen P.K."/>
            <person name="Gasser R.B."/>
        </authorList>
    </citation>
    <scope>NUCLEOTIDE SEQUENCE [LARGE SCALE GENOMIC DNA]</scope>
    <source>
        <strain evidence="1">Cs-k2</strain>
    </source>
</reference>
<dbReference type="AlphaFoldDB" id="A0A8T1MFV2"/>
<keyword evidence="2" id="KW-1185">Reference proteome</keyword>
<evidence type="ECO:0000313" key="1">
    <source>
        <dbReference type="EMBL" id="KAG5448294.1"/>
    </source>
</evidence>
<comment type="caution">
    <text evidence="1">The sequence shown here is derived from an EMBL/GenBank/DDBJ whole genome shotgun (WGS) entry which is preliminary data.</text>
</comment>